<feature type="domain" description="FAD dependent oxidoreductase" evidence="2">
    <location>
        <begin position="3"/>
        <end position="327"/>
    </location>
</feature>
<dbReference type="Pfam" id="PF01266">
    <property type="entry name" value="DAO"/>
    <property type="match status" value="1"/>
</dbReference>
<dbReference type="Gene3D" id="3.50.50.60">
    <property type="entry name" value="FAD/NAD(P)-binding domain"/>
    <property type="match status" value="1"/>
</dbReference>
<comment type="caution">
    <text evidence="3">The sequence shown here is derived from an EMBL/GenBank/DDBJ whole genome shotgun (WGS) entry which is preliminary data.</text>
</comment>
<protein>
    <submittedName>
        <fullName evidence="3">FAD-binding oxidoreductase</fullName>
    </submittedName>
</protein>
<organism evidence="3 4">
    <name type="scientific">Marivivens donghaensis</name>
    <dbReference type="NCBI Taxonomy" id="1699413"/>
    <lineage>
        <taxon>Bacteria</taxon>
        <taxon>Pseudomonadati</taxon>
        <taxon>Pseudomonadota</taxon>
        <taxon>Alphaproteobacteria</taxon>
        <taxon>Rhodobacterales</taxon>
        <taxon>Paracoccaceae</taxon>
        <taxon>Marivivens group</taxon>
        <taxon>Marivivens</taxon>
    </lineage>
</organism>
<evidence type="ECO:0000256" key="1">
    <source>
        <dbReference type="ARBA" id="ARBA00023002"/>
    </source>
</evidence>
<keyword evidence="1" id="KW-0560">Oxidoreductase</keyword>
<evidence type="ECO:0000259" key="2">
    <source>
        <dbReference type="Pfam" id="PF01266"/>
    </source>
</evidence>
<name>A0ABX0VWF5_9RHOB</name>
<proteinExistence type="predicted"/>
<dbReference type="Proteomes" id="UP000709466">
    <property type="component" value="Unassembled WGS sequence"/>
</dbReference>
<dbReference type="Gene3D" id="3.30.9.10">
    <property type="entry name" value="D-Amino Acid Oxidase, subunit A, domain 2"/>
    <property type="match status" value="1"/>
</dbReference>
<dbReference type="InterPro" id="IPR036188">
    <property type="entry name" value="FAD/NAD-bd_sf"/>
</dbReference>
<keyword evidence="4" id="KW-1185">Reference proteome</keyword>
<dbReference type="PANTHER" id="PTHR13847">
    <property type="entry name" value="SARCOSINE DEHYDROGENASE-RELATED"/>
    <property type="match status" value="1"/>
</dbReference>
<sequence>MIDFLVIGGGIAGLAAGAGLSPLGKVTVLEAEDTLGYHTSGRSAALYEPSYGSKAVEALGHASLAGHQAAGVLSPRGVMLVAKADQRAEFDADTIGMGMTEIDMTEALDLCPILDPEQVAFAAYNEASYDIDTELLMQTYAKEIRAGGGEVLTAQRVQSMSKTDEIWTVTTANRTFEAKNIANAAGSWVDKVAALAGIAEIGFQPKRRSMARVPAPDGMNPAAWPMVFGVGESWYMKPDAGALIVSPADATPSEPMDAWADDMDLAEGIASFEDHTTVEVDRMIANWAGLRTFSPDKTLVLGPDPLDPSFIWCAGQGGYGFTTAPAVKDFLRAIIAGNELPIDAEHAAAVLPDRYR</sequence>
<dbReference type="EMBL" id="JAATOP010000001">
    <property type="protein sequence ID" value="NIY71214.1"/>
    <property type="molecule type" value="Genomic_DNA"/>
</dbReference>
<evidence type="ECO:0000313" key="4">
    <source>
        <dbReference type="Proteomes" id="UP000709466"/>
    </source>
</evidence>
<gene>
    <name evidence="3" type="ORF">HCZ30_02060</name>
</gene>
<dbReference type="RefSeq" id="WP_167636094.1">
    <property type="nucleotide sequence ID" value="NZ_JAATOP010000001.1"/>
</dbReference>
<evidence type="ECO:0000313" key="3">
    <source>
        <dbReference type="EMBL" id="NIY71214.1"/>
    </source>
</evidence>
<dbReference type="InterPro" id="IPR006076">
    <property type="entry name" value="FAD-dep_OxRdtase"/>
</dbReference>
<accession>A0ABX0VWF5</accession>
<reference evidence="3 4" key="1">
    <citation type="submission" date="2020-03" db="EMBL/GenBank/DDBJ databases">
        <title>Bacterial isolates of synthetic phycosphere.</title>
        <authorList>
            <person name="Fu H."/>
            <person name="Moran M.A."/>
        </authorList>
    </citation>
    <scope>NUCLEOTIDE SEQUENCE [LARGE SCALE GENOMIC DNA]</scope>
    <source>
        <strain evidence="3 4">HF1</strain>
    </source>
</reference>
<dbReference type="SUPFAM" id="SSF51905">
    <property type="entry name" value="FAD/NAD(P)-binding domain"/>
    <property type="match status" value="1"/>
</dbReference>
<dbReference type="PANTHER" id="PTHR13847:SF287">
    <property type="entry name" value="FAD-DEPENDENT OXIDOREDUCTASE DOMAIN-CONTAINING PROTEIN 1"/>
    <property type="match status" value="1"/>
</dbReference>